<proteinExistence type="predicted"/>
<dbReference type="Pfam" id="PF12281">
    <property type="entry name" value="NTP_transf_8"/>
    <property type="match status" value="1"/>
</dbReference>
<feature type="domain" description="Nucleotidyltransferase-like" evidence="1">
    <location>
        <begin position="108"/>
        <end position="314"/>
    </location>
</feature>
<dbReference type="OrthoDB" id="5953769at2"/>
<dbReference type="eggNOG" id="COG5397">
    <property type="taxonomic scope" value="Bacteria"/>
</dbReference>
<reference evidence="2 3" key="1">
    <citation type="submission" date="2013-09" db="EMBL/GenBank/DDBJ databases">
        <title>Genome sequencing of Arenimonas oryziterrae.</title>
        <authorList>
            <person name="Chen F."/>
            <person name="Wang G."/>
        </authorList>
    </citation>
    <scope>NUCLEOTIDE SEQUENCE [LARGE SCALE GENOMIC DNA]</scope>
    <source>
        <strain evidence="2 3">YC6267</strain>
    </source>
</reference>
<evidence type="ECO:0000313" key="3">
    <source>
        <dbReference type="Proteomes" id="UP000029385"/>
    </source>
</evidence>
<dbReference type="AlphaFoldDB" id="A0A091AY28"/>
<gene>
    <name evidence="2" type="ORF">N789_09700</name>
</gene>
<accession>A0A091AY28</accession>
<comment type="caution">
    <text evidence="2">The sequence shown here is derived from an EMBL/GenBank/DDBJ whole genome shotgun (WGS) entry which is preliminary data.</text>
</comment>
<dbReference type="EMBL" id="AVCI01000005">
    <property type="protein sequence ID" value="KFN43539.1"/>
    <property type="molecule type" value="Genomic_DNA"/>
</dbReference>
<name>A0A091AY28_9GAMM</name>
<dbReference type="Proteomes" id="UP000029385">
    <property type="component" value="Unassembled WGS sequence"/>
</dbReference>
<evidence type="ECO:0000259" key="1">
    <source>
        <dbReference type="Pfam" id="PF12281"/>
    </source>
</evidence>
<dbReference type="RefSeq" id="WP_022968404.1">
    <property type="nucleotide sequence ID" value="NZ_ATVD01000001.1"/>
</dbReference>
<keyword evidence="3" id="KW-1185">Reference proteome</keyword>
<organism evidence="2 3">
    <name type="scientific">Arenimonas oryziterrae DSM 21050 = YC6267</name>
    <dbReference type="NCBI Taxonomy" id="1121015"/>
    <lineage>
        <taxon>Bacteria</taxon>
        <taxon>Pseudomonadati</taxon>
        <taxon>Pseudomonadota</taxon>
        <taxon>Gammaproteobacteria</taxon>
        <taxon>Lysobacterales</taxon>
        <taxon>Lysobacteraceae</taxon>
        <taxon>Arenimonas</taxon>
    </lineage>
</organism>
<dbReference type="InterPro" id="IPR058575">
    <property type="entry name" value="NTP_transf_8_dom"/>
</dbReference>
<evidence type="ECO:0000313" key="2">
    <source>
        <dbReference type="EMBL" id="KFN43539.1"/>
    </source>
</evidence>
<dbReference type="STRING" id="1121015.GCA_000420545_00752"/>
<sequence length="347" mass="37987">MPRFTPLSSSAQTAYAQLLDASHAAELMRTVADLPGTFARKQVKGRPYWYYQYLDVSGKQRQVYVGPENERVLALIATRAEGGAKPALQALAQSAVALGNAPMLPKHFKVMQRLSDYGFFRAGGVLIGTHAFLAFGNMLGVRWTDGQRTQDVDFAHAGKALAIALPADVEIDVHAALDSLRMGLLPIERSDGGIGGTYLDPKDPEFQIDFLTPLHRDGMKPFRHPQLGITLQPLKFMEYLLQDIQQAVAFAGSGVAVVNVPHPARYALHKLLVAGERPASRIAKSNKDIQQSAALLSLLKEQAEGQVQDAWADIRNRGPGWLSRLQQGYAALARVAPELDVVGWLRF</sequence>
<dbReference type="PATRIC" id="fig|1121015.4.peg.1429"/>
<protein>
    <recommendedName>
        <fullName evidence="1">Nucleotidyltransferase-like domain-containing protein</fullName>
    </recommendedName>
</protein>